<feature type="compositionally biased region" description="Low complexity" evidence="1">
    <location>
        <begin position="67"/>
        <end position="78"/>
    </location>
</feature>
<evidence type="ECO:0000313" key="2">
    <source>
        <dbReference type="EMBL" id="KAF3042884.1"/>
    </source>
</evidence>
<reference evidence="2" key="1">
    <citation type="submission" date="2019-04" db="EMBL/GenBank/DDBJ databases">
        <title>Sequencing of skin fungus with MAO and IRED activity.</title>
        <authorList>
            <person name="Marsaioli A.J."/>
            <person name="Bonatto J.M.C."/>
            <person name="Reis Junior O."/>
        </authorList>
    </citation>
    <scope>NUCLEOTIDE SEQUENCE</scope>
    <source>
        <strain evidence="2">28M1</strain>
    </source>
</reference>
<comment type="caution">
    <text evidence="2">The sequence shown here is derived from an EMBL/GenBank/DDBJ whole genome shotgun (WGS) entry which is preliminary data.</text>
</comment>
<dbReference type="EMBL" id="SWKV01000014">
    <property type="protein sequence ID" value="KAF3042884.1"/>
    <property type="molecule type" value="Genomic_DNA"/>
</dbReference>
<dbReference type="Proteomes" id="UP000758155">
    <property type="component" value="Unassembled WGS sequence"/>
</dbReference>
<name>A0A9P4WVM7_9PLEO</name>
<feature type="region of interest" description="Disordered" evidence="1">
    <location>
        <begin position="59"/>
        <end position="111"/>
    </location>
</feature>
<evidence type="ECO:0000256" key="1">
    <source>
        <dbReference type="SAM" id="MobiDB-lite"/>
    </source>
</evidence>
<proteinExistence type="predicted"/>
<accession>A0A9P4WVM7</accession>
<protein>
    <submittedName>
        <fullName evidence="2">Uncharacterized protein</fullName>
    </submittedName>
</protein>
<keyword evidence="3" id="KW-1185">Reference proteome</keyword>
<dbReference type="OrthoDB" id="3725657at2759"/>
<evidence type="ECO:0000313" key="3">
    <source>
        <dbReference type="Proteomes" id="UP000758155"/>
    </source>
</evidence>
<gene>
    <name evidence="2" type="ORF">E8E12_003665</name>
</gene>
<organism evidence="2 3">
    <name type="scientific">Didymella heteroderae</name>
    <dbReference type="NCBI Taxonomy" id="1769908"/>
    <lineage>
        <taxon>Eukaryota</taxon>
        <taxon>Fungi</taxon>
        <taxon>Dikarya</taxon>
        <taxon>Ascomycota</taxon>
        <taxon>Pezizomycotina</taxon>
        <taxon>Dothideomycetes</taxon>
        <taxon>Pleosporomycetidae</taxon>
        <taxon>Pleosporales</taxon>
        <taxon>Pleosporineae</taxon>
        <taxon>Didymellaceae</taxon>
        <taxon>Didymella</taxon>
    </lineage>
</organism>
<sequence length="160" mass="17480">MTSGKLANKSIKEAYPKYARARRSDLYQGTVPTINTMSNKLNDEARRNDPVKTAYAIAKQKTDQQKSGGSYNNNNSYGADVGAGLEAGGGNEDDTIEPGGGDFTNNNNNDDDIVVNSREATIEPIEPLWPVQPREAPRHLDISASVESRNIIANSNKRQR</sequence>
<dbReference type="AlphaFoldDB" id="A0A9P4WVM7"/>